<evidence type="ECO:0000256" key="1">
    <source>
        <dbReference type="SAM" id="MobiDB-lite"/>
    </source>
</evidence>
<dbReference type="InterPro" id="IPR036273">
    <property type="entry name" value="CRAL/TRIO_N_dom_sf"/>
</dbReference>
<sequence>MGSFADTLPTPPAHSDAPFSLPLAHPEPSAKPVPPKELTPDQEHKLEQLVARFNQPDFRLPNSLRVLKALWAKEPGGGGGSRFGGLFSRSATPSNEELSDVHPLNDVEKCYWSRQAFLRCFRATKWDYDAARKRAEETLVWRREYGVEDMKEEDVAIEGETGKEIVFGYDVNCRPVLYMHPYRQNTETGPRQIAFVVWCLERTIDLAPPTDPATEMLCLCIDFGASRNAKSQPTTLGQARKVLEILQTYYCERLGKAVCVDIPQIFFAFYKLVSPFVDPITKEKIRFLDKPDATALIPPSQLQKIFGGDINLEYDHKEYFPALTKLCFERKAANLERWRKYGDNKCGLDEAIIRGGRVPGEAPHKLDVAAAEADVEAGTSPEDAVRRGGEGEEQSTEPPTAELAAASIADEQAPASAAASSNGSAATVAVPETPGVEDKFVDAPVASTEAVEKAAPAVH</sequence>
<comment type="caution">
    <text evidence="3">The sequence shown here is derived from an EMBL/GenBank/DDBJ whole genome shotgun (WGS) entry which is preliminary data.</text>
</comment>
<dbReference type="PROSITE" id="PS50191">
    <property type="entry name" value="CRAL_TRIO"/>
    <property type="match status" value="1"/>
</dbReference>
<dbReference type="GO" id="GO:0008526">
    <property type="term" value="F:phosphatidylinositol transfer activity"/>
    <property type="evidence" value="ECO:0007669"/>
    <property type="project" value="TreeGrafter"/>
</dbReference>
<dbReference type="SUPFAM" id="SSF46938">
    <property type="entry name" value="CRAL/TRIO N-terminal domain"/>
    <property type="match status" value="1"/>
</dbReference>
<keyword evidence="4" id="KW-1185">Reference proteome</keyword>
<reference evidence="3 4" key="1">
    <citation type="submission" date="2021-12" db="EMBL/GenBank/DDBJ databases">
        <title>High titer production of polyol ester of fatty acids by Rhodotorula paludigena BS15 towards product separation-free biomass refinery.</title>
        <authorList>
            <person name="Mano J."/>
            <person name="Ono H."/>
            <person name="Tanaka T."/>
            <person name="Naito K."/>
            <person name="Sushida H."/>
            <person name="Ike M."/>
            <person name="Tokuyasu K."/>
            <person name="Kitaoka M."/>
        </authorList>
    </citation>
    <scope>NUCLEOTIDE SEQUENCE [LARGE SCALE GENOMIC DNA]</scope>
    <source>
        <strain evidence="3 4">BS15</strain>
    </source>
</reference>
<organism evidence="3 4">
    <name type="scientific">Rhodotorula paludigena</name>
    <dbReference type="NCBI Taxonomy" id="86838"/>
    <lineage>
        <taxon>Eukaryota</taxon>
        <taxon>Fungi</taxon>
        <taxon>Dikarya</taxon>
        <taxon>Basidiomycota</taxon>
        <taxon>Pucciniomycotina</taxon>
        <taxon>Microbotryomycetes</taxon>
        <taxon>Sporidiobolales</taxon>
        <taxon>Sporidiobolaceae</taxon>
        <taxon>Rhodotorula</taxon>
    </lineage>
</organism>
<dbReference type="PANTHER" id="PTHR45824:SF29">
    <property type="entry name" value="GH16843P"/>
    <property type="match status" value="1"/>
</dbReference>
<dbReference type="CDD" id="cd00170">
    <property type="entry name" value="SEC14"/>
    <property type="match status" value="1"/>
</dbReference>
<proteinExistence type="predicted"/>
<dbReference type="InterPro" id="IPR001251">
    <property type="entry name" value="CRAL-TRIO_dom"/>
</dbReference>
<dbReference type="Gene3D" id="3.40.525.10">
    <property type="entry name" value="CRAL-TRIO lipid binding domain"/>
    <property type="match status" value="1"/>
</dbReference>
<dbReference type="SMART" id="SM00516">
    <property type="entry name" value="SEC14"/>
    <property type="match status" value="1"/>
</dbReference>
<dbReference type="Pfam" id="PF00650">
    <property type="entry name" value="CRAL_TRIO"/>
    <property type="match status" value="1"/>
</dbReference>
<protein>
    <recommendedName>
        <fullName evidence="2">CRAL-TRIO domain-containing protein</fullName>
    </recommendedName>
</protein>
<evidence type="ECO:0000259" key="2">
    <source>
        <dbReference type="PROSITE" id="PS50191"/>
    </source>
</evidence>
<dbReference type="InterPro" id="IPR036865">
    <property type="entry name" value="CRAL-TRIO_dom_sf"/>
</dbReference>
<dbReference type="AlphaFoldDB" id="A0AAV5G4M7"/>
<feature type="domain" description="CRAL-TRIO" evidence="2">
    <location>
        <begin position="154"/>
        <end position="314"/>
    </location>
</feature>
<dbReference type="PANTHER" id="PTHR45824">
    <property type="entry name" value="GH16843P"/>
    <property type="match status" value="1"/>
</dbReference>
<evidence type="ECO:0000313" key="4">
    <source>
        <dbReference type="Proteomes" id="UP001342314"/>
    </source>
</evidence>
<feature type="compositionally biased region" description="Low complexity" evidence="1">
    <location>
        <begin position="404"/>
        <end position="429"/>
    </location>
</feature>
<gene>
    <name evidence="3" type="ORF">Rhopal_000370-T1</name>
</gene>
<accession>A0AAV5G4M7</accession>
<evidence type="ECO:0000313" key="3">
    <source>
        <dbReference type="EMBL" id="GJN87421.1"/>
    </source>
</evidence>
<dbReference type="SUPFAM" id="SSF52087">
    <property type="entry name" value="CRAL/TRIO domain"/>
    <property type="match status" value="1"/>
</dbReference>
<dbReference type="Proteomes" id="UP001342314">
    <property type="component" value="Unassembled WGS sequence"/>
</dbReference>
<feature type="region of interest" description="Disordered" evidence="1">
    <location>
        <begin position="371"/>
        <end position="459"/>
    </location>
</feature>
<name>A0AAV5G4M7_9BASI</name>
<feature type="region of interest" description="Disordered" evidence="1">
    <location>
        <begin position="1"/>
        <end position="39"/>
    </location>
</feature>
<dbReference type="EMBL" id="BQKY01000001">
    <property type="protein sequence ID" value="GJN87421.1"/>
    <property type="molecule type" value="Genomic_DNA"/>
</dbReference>
<dbReference type="InterPro" id="IPR052578">
    <property type="entry name" value="PI_Transfer_CRAL-TRIO"/>
</dbReference>